<dbReference type="RefSeq" id="WP_116180669.1">
    <property type="nucleotide sequence ID" value="NZ_CP144375.1"/>
</dbReference>
<reference evidence="1 2" key="1">
    <citation type="submission" date="2018-08" db="EMBL/GenBank/DDBJ databases">
        <title>Genomic Encyclopedia of Archaeal and Bacterial Type Strains, Phase II (KMG-II): from individual species to whole genera.</title>
        <authorList>
            <person name="Goeker M."/>
        </authorList>
    </citation>
    <scope>NUCLEOTIDE SEQUENCE [LARGE SCALE GENOMIC DNA]</scope>
    <source>
        <strain evidence="1 2">DSM 45791</strain>
    </source>
</reference>
<keyword evidence="2" id="KW-1185">Reference proteome</keyword>
<dbReference type="InterPro" id="IPR045727">
    <property type="entry name" value="DUF6081"/>
</dbReference>
<sequence>MTATLFDDDFTGGLGADWLVRPLGSLPAGDGVITAGAGGLAVEPAGRHETTGEPAFELATDHVKWNAILARRSSQGLPGFDVPAAGALTGAAEVSARVFGAAGHPFGPAVAGHAADFRLAAGVFIAADLESGVVLDFLLTSTAVYAYYERLPRPGSDHASFAYAVPVASRQPDDWHRLSIALDGAAGVARWAVDGEQVLVIDKIGYRCLDDRHLVIDQGGVEQPAAPRQLTFGLGLLCLLHAAGPDGTGLVPEADSAYRLPRAFVGGSPLWGQGARLRARRLTVQSG</sequence>
<gene>
    <name evidence="1" type="ORF">BCF44_12193</name>
</gene>
<evidence type="ECO:0000313" key="1">
    <source>
        <dbReference type="EMBL" id="REH32544.1"/>
    </source>
</evidence>
<dbReference type="Proteomes" id="UP000256269">
    <property type="component" value="Unassembled WGS sequence"/>
</dbReference>
<organism evidence="1 2">
    <name type="scientific">Kutzneria buriramensis</name>
    <dbReference type="NCBI Taxonomy" id="1045776"/>
    <lineage>
        <taxon>Bacteria</taxon>
        <taxon>Bacillati</taxon>
        <taxon>Actinomycetota</taxon>
        <taxon>Actinomycetes</taxon>
        <taxon>Pseudonocardiales</taxon>
        <taxon>Pseudonocardiaceae</taxon>
        <taxon>Kutzneria</taxon>
    </lineage>
</organism>
<evidence type="ECO:0000313" key="2">
    <source>
        <dbReference type="Proteomes" id="UP000256269"/>
    </source>
</evidence>
<protein>
    <recommendedName>
        <fullName evidence="3">Concanavalin A-like lectin/glucanase superfamily protein</fullName>
    </recommendedName>
</protein>
<dbReference type="Pfam" id="PF19559">
    <property type="entry name" value="DUF6081"/>
    <property type="match status" value="1"/>
</dbReference>
<dbReference type="EMBL" id="QUNO01000021">
    <property type="protein sequence ID" value="REH32544.1"/>
    <property type="molecule type" value="Genomic_DNA"/>
</dbReference>
<name>A0A3E0GWN6_9PSEU</name>
<comment type="caution">
    <text evidence="1">The sequence shown here is derived from an EMBL/GenBank/DDBJ whole genome shotgun (WGS) entry which is preliminary data.</text>
</comment>
<accession>A0A3E0GWN6</accession>
<dbReference type="OrthoDB" id="2791077at2"/>
<dbReference type="AlphaFoldDB" id="A0A3E0GWN6"/>
<proteinExistence type="predicted"/>
<evidence type="ECO:0008006" key="3">
    <source>
        <dbReference type="Google" id="ProtNLM"/>
    </source>
</evidence>